<protein>
    <submittedName>
        <fullName evidence="2">Nitrogen fixation/metabolism regulation signal transduction histidine kinase</fullName>
    </submittedName>
</protein>
<reference evidence="2 3" key="1">
    <citation type="submission" date="2020-07" db="EMBL/GenBank/DDBJ databases">
        <title>Sequencing the genomes of 1000 actinobacteria strains.</title>
        <authorList>
            <person name="Klenk H.-P."/>
        </authorList>
    </citation>
    <scope>NUCLEOTIDE SEQUENCE [LARGE SCALE GENOMIC DNA]</scope>
    <source>
        <strain evidence="2 3">DSM 27576</strain>
    </source>
</reference>
<dbReference type="AlphaFoldDB" id="A0A7W3JLG5"/>
<evidence type="ECO:0000313" key="3">
    <source>
        <dbReference type="Proteomes" id="UP000526083"/>
    </source>
</evidence>
<evidence type="ECO:0000313" key="2">
    <source>
        <dbReference type="EMBL" id="MBA8815032.1"/>
    </source>
</evidence>
<dbReference type="EMBL" id="JACGWY010000001">
    <property type="protein sequence ID" value="MBA8815032.1"/>
    <property type="molecule type" value="Genomic_DNA"/>
</dbReference>
<keyword evidence="2" id="KW-0418">Kinase</keyword>
<name>A0A7W3JLG5_9MICO</name>
<gene>
    <name evidence="2" type="ORF">FHX48_000084</name>
</gene>
<sequence>MRISIEGDNAAHYSSRLSEQSSGMPDPGAVLEVLGNSTELAAARVTARLRNAALSMASHTNYIRSAVAQNAEALGQAVVRLQETDSLSETAAARGNAVIDSIVQADAASAAPSSSPAPTSSAAPASGSSEKRAF</sequence>
<comment type="caution">
    <text evidence="2">The sequence shown here is derived from an EMBL/GenBank/DDBJ whole genome shotgun (WGS) entry which is preliminary data.</text>
</comment>
<proteinExistence type="predicted"/>
<evidence type="ECO:0000256" key="1">
    <source>
        <dbReference type="SAM" id="MobiDB-lite"/>
    </source>
</evidence>
<feature type="region of interest" description="Disordered" evidence="1">
    <location>
        <begin position="1"/>
        <end position="28"/>
    </location>
</feature>
<accession>A0A7W3JLG5</accession>
<organism evidence="2 3">
    <name type="scientific">Microbacterium halimionae</name>
    <dbReference type="NCBI Taxonomy" id="1526413"/>
    <lineage>
        <taxon>Bacteria</taxon>
        <taxon>Bacillati</taxon>
        <taxon>Actinomycetota</taxon>
        <taxon>Actinomycetes</taxon>
        <taxon>Micrococcales</taxon>
        <taxon>Microbacteriaceae</taxon>
        <taxon>Microbacterium</taxon>
    </lineage>
</organism>
<feature type="region of interest" description="Disordered" evidence="1">
    <location>
        <begin position="107"/>
        <end position="134"/>
    </location>
</feature>
<dbReference type="GO" id="GO:0016301">
    <property type="term" value="F:kinase activity"/>
    <property type="evidence" value="ECO:0007669"/>
    <property type="project" value="UniProtKB-KW"/>
</dbReference>
<keyword evidence="2" id="KW-0808">Transferase</keyword>
<dbReference type="RefSeq" id="WP_167044609.1">
    <property type="nucleotide sequence ID" value="NZ_JAAOZB010000001.1"/>
</dbReference>
<dbReference type="Proteomes" id="UP000526083">
    <property type="component" value="Unassembled WGS sequence"/>
</dbReference>
<feature type="compositionally biased region" description="Low complexity" evidence="1">
    <location>
        <begin position="107"/>
        <end position="128"/>
    </location>
</feature>
<keyword evidence="3" id="KW-1185">Reference proteome</keyword>